<accession>A0A1I0LWR4</accession>
<keyword evidence="2" id="KW-1185">Reference proteome</keyword>
<dbReference type="RefSeq" id="WP_091094127.1">
    <property type="nucleotide sequence ID" value="NZ_FOHX01000027.1"/>
</dbReference>
<dbReference type="AlphaFoldDB" id="A0A1I0LWR4"/>
<proteinExistence type="predicted"/>
<sequence length="131" mass="14057">MPDLTLWEELETAAEIILAAAAQAHDGPWIAVQDAVCYESGSCIAAVYEGANDATWMALNDPAMGPLFAAVLKDAAQRWKSEVRFQADGWYHRACDGVSGPGTDEDCTCFASVLGLARHIRAKWAKVSGRG</sequence>
<dbReference type="EMBL" id="FOHX01000027">
    <property type="protein sequence ID" value="SEU46856.1"/>
    <property type="molecule type" value="Genomic_DNA"/>
</dbReference>
<dbReference type="Proteomes" id="UP000199361">
    <property type="component" value="Unassembled WGS sequence"/>
</dbReference>
<gene>
    <name evidence="1" type="ORF">SAMN05421811_127162</name>
</gene>
<evidence type="ECO:0000313" key="2">
    <source>
        <dbReference type="Proteomes" id="UP000199361"/>
    </source>
</evidence>
<protein>
    <submittedName>
        <fullName evidence="1">Uncharacterized protein</fullName>
    </submittedName>
</protein>
<organism evidence="1 2">
    <name type="scientific">Nonomuraea wenchangensis</name>
    <dbReference type="NCBI Taxonomy" id="568860"/>
    <lineage>
        <taxon>Bacteria</taxon>
        <taxon>Bacillati</taxon>
        <taxon>Actinomycetota</taxon>
        <taxon>Actinomycetes</taxon>
        <taxon>Streptosporangiales</taxon>
        <taxon>Streptosporangiaceae</taxon>
        <taxon>Nonomuraea</taxon>
    </lineage>
</organism>
<dbReference type="OrthoDB" id="3544447at2"/>
<name>A0A1I0LWR4_9ACTN</name>
<evidence type="ECO:0000313" key="1">
    <source>
        <dbReference type="EMBL" id="SEU46856.1"/>
    </source>
</evidence>
<dbReference type="STRING" id="568860.SAMN05421811_127162"/>
<reference evidence="1 2" key="1">
    <citation type="submission" date="2016-10" db="EMBL/GenBank/DDBJ databases">
        <authorList>
            <person name="de Groot N.N."/>
        </authorList>
    </citation>
    <scope>NUCLEOTIDE SEQUENCE [LARGE SCALE GENOMIC DNA]</scope>
    <source>
        <strain evidence="1 2">CGMCC 4.5598</strain>
    </source>
</reference>